<dbReference type="RefSeq" id="WP_093268844.1">
    <property type="nucleotide sequence ID" value="NZ_FNDD01000002.1"/>
</dbReference>
<dbReference type="InterPro" id="IPR009875">
    <property type="entry name" value="PilZ_domain"/>
</dbReference>
<proteinExistence type="predicted"/>
<reference evidence="3" key="1">
    <citation type="submission" date="2016-10" db="EMBL/GenBank/DDBJ databases">
        <authorList>
            <person name="Varghese N."/>
            <person name="Submissions S."/>
        </authorList>
    </citation>
    <scope>NUCLEOTIDE SEQUENCE [LARGE SCALE GENOMIC DNA]</scope>
    <source>
        <strain evidence="3">CGMCC 1.10228</strain>
    </source>
</reference>
<keyword evidence="3" id="KW-1185">Reference proteome</keyword>
<dbReference type="GO" id="GO:0035438">
    <property type="term" value="F:cyclic-di-GMP binding"/>
    <property type="evidence" value="ECO:0007669"/>
    <property type="project" value="InterPro"/>
</dbReference>
<sequence>MDDSQFEQRREFFRLCYPKRAMPDIRLAGYRFHVSEVSEKGLRVLVEGGASFGRGVSITGTLNLHEGRQVWVKGSVLRVEGKEVVLKLSEGPTFKDMVEEQRYMRQNYPSLYIKQTVDIDE</sequence>
<feature type="domain" description="PilZ" evidence="1">
    <location>
        <begin position="8"/>
        <end position="90"/>
    </location>
</feature>
<evidence type="ECO:0000313" key="2">
    <source>
        <dbReference type="EMBL" id="SDG72699.1"/>
    </source>
</evidence>
<dbReference type="AlphaFoldDB" id="A0A1G7WLF9"/>
<accession>A0A1G7WLF9</accession>
<dbReference type="OrthoDB" id="5894630at2"/>
<evidence type="ECO:0000313" key="3">
    <source>
        <dbReference type="Proteomes" id="UP000198854"/>
    </source>
</evidence>
<gene>
    <name evidence="2" type="ORF">SAMN04488136_10222</name>
</gene>
<dbReference type="Pfam" id="PF07238">
    <property type="entry name" value="PilZ"/>
    <property type="match status" value="1"/>
</dbReference>
<protein>
    <submittedName>
        <fullName evidence="2">PilZ domain-containing protein</fullName>
    </submittedName>
</protein>
<dbReference type="Proteomes" id="UP000198854">
    <property type="component" value="Unassembled WGS sequence"/>
</dbReference>
<dbReference type="EMBL" id="FNDD01000002">
    <property type="protein sequence ID" value="SDG72699.1"/>
    <property type="molecule type" value="Genomic_DNA"/>
</dbReference>
<organism evidence="2 3">
    <name type="scientific">Vibrio xiamenensis</name>
    <dbReference type="NCBI Taxonomy" id="861298"/>
    <lineage>
        <taxon>Bacteria</taxon>
        <taxon>Pseudomonadati</taxon>
        <taxon>Pseudomonadota</taxon>
        <taxon>Gammaproteobacteria</taxon>
        <taxon>Vibrionales</taxon>
        <taxon>Vibrionaceae</taxon>
        <taxon>Vibrio</taxon>
    </lineage>
</organism>
<evidence type="ECO:0000259" key="1">
    <source>
        <dbReference type="Pfam" id="PF07238"/>
    </source>
</evidence>
<name>A0A1G7WLF9_9VIBR</name>